<dbReference type="AlphaFoldDB" id="A0A381RBF2"/>
<keyword evidence="2" id="KW-1133">Transmembrane helix</keyword>
<organism evidence="3">
    <name type="scientific">marine metagenome</name>
    <dbReference type="NCBI Taxonomy" id="408172"/>
    <lineage>
        <taxon>unclassified sequences</taxon>
        <taxon>metagenomes</taxon>
        <taxon>ecological metagenomes</taxon>
    </lineage>
</organism>
<name>A0A381RBF2_9ZZZZ</name>
<evidence type="ECO:0008006" key="4">
    <source>
        <dbReference type="Google" id="ProtNLM"/>
    </source>
</evidence>
<feature type="compositionally biased region" description="Low complexity" evidence="1">
    <location>
        <begin position="100"/>
        <end position="119"/>
    </location>
</feature>
<feature type="non-terminal residue" evidence="3">
    <location>
        <position position="1"/>
    </location>
</feature>
<evidence type="ECO:0000256" key="2">
    <source>
        <dbReference type="SAM" id="Phobius"/>
    </source>
</evidence>
<sequence length="175" mass="18106">VGLIVGVILVSTGVILFVMLPVLRGDWAAMGRSDAEVTEVDARKQAALRGLRDAEYDLGSGKIDQEDYQVIKSDLARQALEAMGEESAGGHAADEGTPTDGAAKPSKGSAAKGAKSSASDSDRLEAEIERVRKGMAEGRTCSECGHLNVKKSRFCTGCGGRLGEVATAAVNPVSA</sequence>
<accession>A0A381RBF2</accession>
<protein>
    <recommendedName>
        <fullName evidence="4">Zinc-ribbon domain-containing protein</fullName>
    </recommendedName>
</protein>
<keyword evidence="2" id="KW-0812">Transmembrane</keyword>
<feature type="region of interest" description="Disordered" evidence="1">
    <location>
        <begin position="82"/>
        <end position="124"/>
    </location>
</feature>
<keyword evidence="2" id="KW-0472">Membrane</keyword>
<reference evidence="3" key="1">
    <citation type="submission" date="2018-05" db="EMBL/GenBank/DDBJ databases">
        <authorList>
            <person name="Lanie J.A."/>
            <person name="Ng W.-L."/>
            <person name="Kazmierczak K.M."/>
            <person name="Andrzejewski T.M."/>
            <person name="Davidsen T.M."/>
            <person name="Wayne K.J."/>
            <person name="Tettelin H."/>
            <person name="Glass J.I."/>
            <person name="Rusch D."/>
            <person name="Podicherti R."/>
            <person name="Tsui H.-C.T."/>
            <person name="Winkler M.E."/>
        </authorList>
    </citation>
    <scope>NUCLEOTIDE SEQUENCE</scope>
</reference>
<proteinExistence type="predicted"/>
<dbReference type="EMBL" id="UINC01001804">
    <property type="protein sequence ID" value="SUZ89096.1"/>
    <property type="molecule type" value="Genomic_DNA"/>
</dbReference>
<evidence type="ECO:0000256" key="1">
    <source>
        <dbReference type="SAM" id="MobiDB-lite"/>
    </source>
</evidence>
<gene>
    <name evidence="3" type="ORF">METZ01_LOCUS41950</name>
</gene>
<evidence type="ECO:0000313" key="3">
    <source>
        <dbReference type="EMBL" id="SUZ89096.1"/>
    </source>
</evidence>
<feature type="transmembrane region" description="Helical" evidence="2">
    <location>
        <begin position="6"/>
        <end position="23"/>
    </location>
</feature>